<accession>A0ABR1J7E7</accession>
<proteinExistence type="predicted"/>
<evidence type="ECO:0000313" key="1">
    <source>
        <dbReference type="EMBL" id="KAK7452129.1"/>
    </source>
</evidence>
<comment type="caution">
    <text evidence="1">The sequence shown here is derived from an EMBL/GenBank/DDBJ whole genome shotgun (WGS) entry which is preliminary data.</text>
</comment>
<name>A0ABR1J7E7_9AGAR</name>
<sequence length="63" mass="7047">MKYGSTILGSVKFWNAVPTFWVSDPNALKVISNNRNVFRRDVEGASQSFIIGRVYSNLPVSLV</sequence>
<dbReference type="EMBL" id="JBANRG010000029">
    <property type="protein sequence ID" value="KAK7452129.1"/>
    <property type="molecule type" value="Genomic_DNA"/>
</dbReference>
<protein>
    <submittedName>
        <fullName evidence="1">Uncharacterized protein</fullName>
    </submittedName>
</protein>
<organism evidence="1 2">
    <name type="scientific">Marasmiellus scandens</name>
    <dbReference type="NCBI Taxonomy" id="2682957"/>
    <lineage>
        <taxon>Eukaryota</taxon>
        <taxon>Fungi</taxon>
        <taxon>Dikarya</taxon>
        <taxon>Basidiomycota</taxon>
        <taxon>Agaricomycotina</taxon>
        <taxon>Agaricomycetes</taxon>
        <taxon>Agaricomycetidae</taxon>
        <taxon>Agaricales</taxon>
        <taxon>Marasmiineae</taxon>
        <taxon>Omphalotaceae</taxon>
        <taxon>Marasmiellus</taxon>
    </lineage>
</organism>
<dbReference type="Proteomes" id="UP001498398">
    <property type="component" value="Unassembled WGS sequence"/>
</dbReference>
<gene>
    <name evidence="1" type="ORF">VKT23_012235</name>
</gene>
<evidence type="ECO:0000313" key="2">
    <source>
        <dbReference type="Proteomes" id="UP001498398"/>
    </source>
</evidence>
<keyword evidence="2" id="KW-1185">Reference proteome</keyword>
<reference evidence="1 2" key="1">
    <citation type="submission" date="2024-01" db="EMBL/GenBank/DDBJ databases">
        <title>A draft genome for the cacao thread blight pathogen Marasmiellus scandens.</title>
        <authorList>
            <person name="Baruah I.K."/>
            <person name="Leung J."/>
            <person name="Bukari Y."/>
            <person name="Amoako-Attah I."/>
            <person name="Meinhardt L.W."/>
            <person name="Bailey B.A."/>
            <person name="Cohen S.P."/>
        </authorList>
    </citation>
    <scope>NUCLEOTIDE SEQUENCE [LARGE SCALE GENOMIC DNA]</scope>
    <source>
        <strain evidence="1 2">GH-19</strain>
    </source>
</reference>